<comment type="caution">
    <text evidence="13">The sequence shown here is derived from an EMBL/GenBank/DDBJ whole genome shotgun (WGS) entry which is preliminary data.</text>
</comment>
<keyword evidence="14" id="KW-1185">Reference proteome</keyword>
<dbReference type="Pfam" id="PF01761">
    <property type="entry name" value="DHQ_synthase"/>
    <property type="match status" value="1"/>
</dbReference>
<evidence type="ECO:0000256" key="2">
    <source>
        <dbReference type="ARBA" id="ARBA00001941"/>
    </source>
</evidence>
<dbReference type="PIRSF" id="PIRSF001455">
    <property type="entry name" value="DHQ_synth"/>
    <property type="match status" value="1"/>
</dbReference>
<evidence type="ECO:0000259" key="11">
    <source>
        <dbReference type="Pfam" id="PF01761"/>
    </source>
</evidence>
<evidence type="ECO:0000256" key="8">
    <source>
        <dbReference type="ARBA" id="ARBA00023239"/>
    </source>
</evidence>
<dbReference type="GO" id="GO:0000166">
    <property type="term" value="F:nucleotide binding"/>
    <property type="evidence" value="ECO:0007669"/>
    <property type="project" value="UniProtKB-KW"/>
</dbReference>
<dbReference type="GO" id="GO:0003856">
    <property type="term" value="F:3-dehydroquinate synthase activity"/>
    <property type="evidence" value="ECO:0007669"/>
    <property type="project" value="UniProtKB-UniRule"/>
</dbReference>
<dbReference type="RefSeq" id="WP_188929815.1">
    <property type="nucleotide sequence ID" value="NZ_BMJC01000001.1"/>
</dbReference>
<dbReference type="PANTHER" id="PTHR43622:SF1">
    <property type="entry name" value="3-DEHYDROQUINATE SYNTHASE"/>
    <property type="match status" value="1"/>
</dbReference>
<organism evidence="13 14">
    <name type="scientific">Puia dinghuensis</name>
    <dbReference type="NCBI Taxonomy" id="1792502"/>
    <lineage>
        <taxon>Bacteria</taxon>
        <taxon>Pseudomonadati</taxon>
        <taxon>Bacteroidota</taxon>
        <taxon>Chitinophagia</taxon>
        <taxon>Chitinophagales</taxon>
        <taxon>Chitinophagaceae</taxon>
        <taxon>Puia</taxon>
    </lineage>
</organism>
<evidence type="ECO:0000256" key="1">
    <source>
        <dbReference type="ARBA" id="ARBA00001911"/>
    </source>
</evidence>
<proteinExistence type="predicted"/>
<dbReference type="InterPro" id="IPR030963">
    <property type="entry name" value="DHQ_synth_fam"/>
</dbReference>
<name>A0A8J2XS16_9BACT</name>
<keyword evidence="7" id="KW-0520">NAD</keyword>
<evidence type="ECO:0000256" key="4">
    <source>
        <dbReference type="ARBA" id="ARBA00022723"/>
    </source>
</evidence>
<dbReference type="Gene3D" id="1.20.1090.10">
    <property type="entry name" value="Dehydroquinate synthase-like - alpha domain"/>
    <property type="match status" value="1"/>
</dbReference>
<evidence type="ECO:0000256" key="3">
    <source>
        <dbReference type="ARBA" id="ARBA00003485"/>
    </source>
</evidence>
<dbReference type="InterPro" id="IPR016037">
    <property type="entry name" value="DHQ_synth_AroB"/>
</dbReference>
<evidence type="ECO:0000256" key="6">
    <source>
        <dbReference type="ARBA" id="ARBA00022833"/>
    </source>
</evidence>
<keyword evidence="6" id="KW-0862">Zinc</keyword>
<dbReference type="SUPFAM" id="SSF56796">
    <property type="entry name" value="Dehydroquinate synthase-like"/>
    <property type="match status" value="1"/>
</dbReference>
<dbReference type="Pfam" id="PF24621">
    <property type="entry name" value="DHQS_C"/>
    <property type="match status" value="1"/>
</dbReference>
<dbReference type="InterPro" id="IPR050071">
    <property type="entry name" value="Dehydroquinate_synthase"/>
</dbReference>
<keyword evidence="8" id="KW-0456">Lyase</keyword>
<keyword evidence="4" id="KW-0479">Metal-binding</keyword>
<dbReference type="NCBIfam" id="TIGR01357">
    <property type="entry name" value="aroB"/>
    <property type="match status" value="1"/>
</dbReference>
<comment type="function">
    <text evidence="3">Catalyzes the conversion of 3-deoxy-D-arabino-heptulosonate 7-phosphate (DAHP) to dehydroquinate (DHQ).</text>
</comment>
<evidence type="ECO:0000256" key="5">
    <source>
        <dbReference type="ARBA" id="ARBA00022741"/>
    </source>
</evidence>
<dbReference type="CDD" id="cd08195">
    <property type="entry name" value="DHQS"/>
    <property type="match status" value="1"/>
</dbReference>
<dbReference type="GO" id="GO:0009423">
    <property type="term" value="P:chorismate biosynthetic process"/>
    <property type="evidence" value="ECO:0007669"/>
    <property type="project" value="UniProtKB-UniRule"/>
</dbReference>
<dbReference type="InterPro" id="IPR030960">
    <property type="entry name" value="DHQS/DOIS_N"/>
</dbReference>
<gene>
    <name evidence="13" type="primary">aroB</name>
    <name evidence="13" type="ORF">GCM10011511_13560</name>
</gene>
<dbReference type="GO" id="GO:0005737">
    <property type="term" value="C:cytoplasm"/>
    <property type="evidence" value="ECO:0007669"/>
    <property type="project" value="InterPro"/>
</dbReference>
<sequence>MNKLQYTFSGKTTTWYLDADFGYLAKLVDKDHTVLITDEHLFAAHQKRFGGWSTIVINAGEQYKVQATVDSIIEQLIELGADRKTTLIGVGGGVVTDITGYVAAIYMRGLAFGFVPTSLLAMVDASVGGKNGIDVGVYKNMVGTIRQPQFLLYDYAMLKSLPKEEWVNGFAEIIKHAAIKDAALFRELEKNKLTTYQKDKAALAKLIKRNVGIKAKVVEKDEFERGDRRLLNFGHTLGHAIENLYELSHGQAISIGMVAASMISEEFTDFKETDRVIGALKRYGLPTLAAFNAKEVINVLRMDKKKVKESMNYVLLNKIGQGVVRTIPLAELEKLVQSIITAR</sequence>
<dbReference type="EMBL" id="BMJC01000001">
    <property type="protein sequence ID" value="GGA91506.1"/>
    <property type="molecule type" value="Genomic_DNA"/>
</dbReference>
<dbReference type="EC" id="4.2.3.4" evidence="10"/>
<accession>A0A8J2XS16</accession>
<dbReference type="PANTHER" id="PTHR43622">
    <property type="entry name" value="3-DEHYDROQUINATE SYNTHASE"/>
    <property type="match status" value="1"/>
</dbReference>
<comment type="cofactor">
    <cofactor evidence="1">
        <name>NAD(+)</name>
        <dbReference type="ChEBI" id="CHEBI:57540"/>
    </cofactor>
</comment>
<dbReference type="GO" id="GO:0009073">
    <property type="term" value="P:aromatic amino acid family biosynthetic process"/>
    <property type="evidence" value="ECO:0007669"/>
    <property type="project" value="InterPro"/>
</dbReference>
<evidence type="ECO:0000256" key="9">
    <source>
        <dbReference type="ARBA" id="ARBA00023285"/>
    </source>
</evidence>
<feature type="domain" description="3-dehydroquinate synthase C-terminal" evidence="12">
    <location>
        <begin position="169"/>
        <end position="306"/>
    </location>
</feature>
<dbReference type="InterPro" id="IPR056179">
    <property type="entry name" value="DHQS_C"/>
</dbReference>
<dbReference type="Gene3D" id="3.40.50.1970">
    <property type="match status" value="1"/>
</dbReference>
<keyword evidence="5" id="KW-0547">Nucleotide-binding</keyword>
<dbReference type="GO" id="GO:0046872">
    <property type="term" value="F:metal ion binding"/>
    <property type="evidence" value="ECO:0007669"/>
    <property type="project" value="UniProtKB-KW"/>
</dbReference>
<reference evidence="13" key="1">
    <citation type="journal article" date="2014" name="Int. J. Syst. Evol. Microbiol.">
        <title>Complete genome sequence of Corynebacterium casei LMG S-19264T (=DSM 44701T), isolated from a smear-ripened cheese.</title>
        <authorList>
            <consortium name="US DOE Joint Genome Institute (JGI-PGF)"/>
            <person name="Walter F."/>
            <person name="Albersmeier A."/>
            <person name="Kalinowski J."/>
            <person name="Ruckert C."/>
        </authorList>
    </citation>
    <scope>NUCLEOTIDE SEQUENCE</scope>
    <source>
        <strain evidence="13">CGMCC 1.15448</strain>
    </source>
</reference>
<feature type="domain" description="3-dehydroquinate synthase N-terminal" evidence="11">
    <location>
        <begin position="55"/>
        <end position="167"/>
    </location>
</feature>
<evidence type="ECO:0000313" key="14">
    <source>
        <dbReference type="Proteomes" id="UP000607559"/>
    </source>
</evidence>
<comment type="cofactor">
    <cofactor evidence="2">
        <name>Co(2+)</name>
        <dbReference type="ChEBI" id="CHEBI:48828"/>
    </cofactor>
</comment>
<dbReference type="Proteomes" id="UP000607559">
    <property type="component" value="Unassembled WGS sequence"/>
</dbReference>
<reference evidence="13" key="2">
    <citation type="submission" date="2020-09" db="EMBL/GenBank/DDBJ databases">
        <authorList>
            <person name="Sun Q."/>
            <person name="Zhou Y."/>
        </authorList>
    </citation>
    <scope>NUCLEOTIDE SEQUENCE</scope>
    <source>
        <strain evidence="13">CGMCC 1.15448</strain>
    </source>
</reference>
<dbReference type="AlphaFoldDB" id="A0A8J2XS16"/>
<keyword evidence="9" id="KW-0170">Cobalt</keyword>
<protein>
    <recommendedName>
        <fullName evidence="10">3-dehydroquinate synthase</fullName>
        <ecNumber evidence="10">4.2.3.4</ecNumber>
    </recommendedName>
</protein>
<evidence type="ECO:0000256" key="7">
    <source>
        <dbReference type="ARBA" id="ARBA00023027"/>
    </source>
</evidence>
<evidence type="ECO:0000313" key="13">
    <source>
        <dbReference type="EMBL" id="GGA91506.1"/>
    </source>
</evidence>
<evidence type="ECO:0000259" key="12">
    <source>
        <dbReference type="Pfam" id="PF24621"/>
    </source>
</evidence>
<evidence type="ECO:0000256" key="10">
    <source>
        <dbReference type="NCBIfam" id="TIGR01357"/>
    </source>
</evidence>